<feature type="transmembrane region" description="Helical" evidence="8">
    <location>
        <begin position="169"/>
        <end position="191"/>
    </location>
</feature>
<gene>
    <name evidence="10" type="ORF">LT85_2237</name>
</gene>
<evidence type="ECO:0000313" key="10">
    <source>
        <dbReference type="EMBL" id="AIY41395.1"/>
    </source>
</evidence>
<dbReference type="OrthoDB" id="9805682at2"/>
<dbReference type="InterPro" id="IPR042094">
    <property type="entry name" value="T2SS_GspF_sf"/>
</dbReference>
<keyword evidence="6 8" id="KW-1133">Transmembrane helix</keyword>
<dbReference type="HOGENOM" id="CLU_035032_0_1_4"/>
<sequence length="402" mass="44201">MNVPVSRLRMQVQGMDGRAQTLEFSDVSEAEAIRRTVARGLRVLSIESADVVTGSASGNGKTRFPLLLFSQELLALLDAGLNLTEALTTLHNKERQPAVRAVLGDLLQTLREGRSFSDVLAIAPQHFPEVYVAIVRASERTGDLPQSLARYIAYQSQFDVIQKKLISAAIYPVMLLVVGGFVTLFLLGYVVPRFSAVYESSGREIPFLSRMLLTFGKSIYQHWQLALAGLLSVFAVLGWWISRPEGRALMLNQVLRLPWLASKADEFRLARFYRAVSLLLAAGIALSRAMGMVTGLLSAGQQSRLAQSRLMVEQGQSLSTALLATGLASPVAESLIKVGERSGQLAEMLERTARFQDEDFARWVDWASRLLEPILMTVIGLVIGTVVVLMYMPIFDLAGSLE</sequence>
<reference evidence="11" key="1">
    <citation type="journal article" date="2014" name="Soil Biol. Biochem.">
        <title>Structure and function of bacterial communities in ageing soils: Insights from the Mendocino ecological staircase.</title>
        <authorList>
            <person name="Uroz S."/>
            <person name="Tech J.J."/>
            <person name="Sawaya N.A."/>
            <person name="Frey-Klett P."/>
            <person name="Leveau J.H.J."/>
        </authorList>
    </citation>
    <scope>NUCLEOTIDE SEQUENCE [LARGE SCALE GENOMIC DNA]</scope>
    <source>
        <strain evidence="11">Cal35</strain>
    </source>
</reference>
<name>A0A0A1FC97_9BURK</name>
<dbReference type="RefSeq" id="WP_081992269.1">
    <property type="nucleotide sequence ID" value="NZ_CP009962.1"/>
</dbReference>
<dbReference type="Gene3D" id="1.20.81.30">
    <property type="entry name" value="Type II secretion system (T2SS), domain F"/>
    <property type="match status" value="2"/>
</dbReference>
<feature type="transmembrane region" description="Helical" evidence="8">
    <location>
        <begin position="222"/>
        <end position="241"/>
    </location>
</feature>
<dbReference type="Pfam" id="PF00482">
    <property type="entry name" value="T2SSF"/>
    <property type="match status" value="2"/>
</dbReference>
<evidence type="ECO:0000256" key="4">
    <source>
        <dbReference type="ARBA" id="ARBA00022519"/>
    </source>
</evidence>
<evidence type="ECO:0000256" key="5">
    <source>
        <dbReference type="ARBA" id="ARBA00022692"/>
    </source>
</evidence>
<protein>
    <submittedName>
        <fullName evidence="10">Putative secretion system X protein GspF-like</fullName>
    </submittedName>
</protein>
<dbReference type="PRINTS" id="PR00812">
    <property type="entry name" value="BCTERIALGSPF"/>
</dbReference>
<keyword evidence="5 8" id="KW-0812">Transmembrane</keyword>
<dbReference type="STRING" id="279058.LT85_2237"/>
<comment type="similarity">
    <text evidence="2">Belongs to the GSP F family.</text>
</comment>
<proteinExistence type="inferred from homology"/>
<feature type="domain" description="Type II secretion system protein GspF" evidence="9">
    <location>
        <begin position="69"/>
        <end position="192"/>
    </location>
</feature>
<feature type="domain" description="Type II secretion system protein GspF" evidence="9">
    <location>
        <begin position="272"/>
        <end position="393"/>
    </location>
</feature>
<feature type="transmembrane region" description="Helical" evidence="8">
    <location>
        <begin position="374"/>
        <end position="394"/>
    </location>
</feature>
<feature type="transmembrane region" description="Helical" evidence="8">
    <location>
        <begin position="272"/>
        <end position="297"/>
    </location>
</feature>
<evidence type="ECO:0000256" key="2">
    <source>
        <dbReference type="ARBA" id="ARBA00005745"/>
    </source>
</evidence>
<keyword evidence="11" id="KW-1185">Reference proteome</keyword>
<dbReference type="InterPro" id="IPR018076">
    <property type="entry name" value="T2SS_GspF_dom"/>
</dbReference>
<evidence type="ECO:0000256" key="6">
    <source>
        <dbReference type="ARBA" id="ARBA00022989"/>
    </source>
</evidence>
<dbReference type="PANTHER" id="PTHR30012:SF7">
    <property type="entry name" value="PROTEIN TRANSPORT PROTEIN HOFC HOMOLOG"/>
    <property type="match status" value="1"/>
</dbReference>
<dbReference type="EMBL" id="CP009962">
    <property type="protein sequence ID" value="AIY41395.1"/>
    <property type="molecule type" value="Genomic_DNA"/>
</dbReference>
<evidence type="ECO:0000259" key="9">
    <source>
        <dbReference type="Pfam" id="PF00482"/>
    </source>
</evidence>
<dbReference type="GO" id="GO:0015628">
    <property type="term" value="P:protein secretion by the type II secretion system"/>
    <property type="evidence" value="ECO:0007669"/>
    <property type="project" value="TreeGrafter"/>
</dbReference>
<organism evidence="10 11">
    <name type="scientific">Collimonas arenae</name>
    <dbReference type="NCBI Taxonomy" id="279058"/>
    <lineage>
        <taxon>Bacteria</taxon>
        <taxon>Pseudomonadati</taxon>
        <taxon>Pseudomonadota</taxon>
        <taxon>Betaproteobacteria</taxon>
        <taxon>Burkholderiales</taxon>
        <taxon>Oxalobacteraceae</taxon>
        <taxon>Collimonas</taxon>
    </lineage>
</organism>
<accession>A0A0A1FC97</accession>
<evidence type="ECO:0000256" key="7">
    <source>
        <dbReference type="ARBA" id="ARBA00023136"/>
    </source>
</evidence>
<keyword evidence="7 8" id="KW-0472">Membrane</keyword>
<keyword evidence="4" id="KW-0997">Cell inner membrane</keyword>
<evidence type="ECO:0000256" key="3">
    <source>
        <dbReference type="ARBA" id="ARBA00022475"/>
    </source>
</evidence>
<comment type="subcellular location">
    <subcellularLocation>
        <location evidence="1">Cell inner membrane</location>
        <topology evidence="1">Multi-pass membrane protein</topology>
    </subcellularLocation>
</comment>
<dbReference type="AlphaFoldDB" id="A0A0A1FC97"/>
<keyword evidence="3" id="KW-1003">Cell membrane</keyword>
<dbReference type="InterPro" id="IPR003004">
    <property type="entry name" value="GspF/PilC"/>
</dbReference>
<evidence type="ECO:0000256" key="8">
    <source>
        <dbReference type="SAM" id="Phobius"/>
    </source>
</evidence>
<dbReference type="Proteomes" id="UP000030302">
    <property type="component" value="Chromosome"/>
</dbReference>
<dbReference type="GO" id="GO:0005886">
    <property type="term" value="C:plasma membrane"/>
    <property type="evidence" value="ECO:0007669"/>
    <property type="project" value="UniProtKB-SubCell"/>
</dbReference>
<evidence type="ECO:0000256" key="1">
    <source>
        <dbReference type="ARBA" id="ARBA00004429"/>
    </source>
</evidence>
<dbReference type="PANTHER" id="PTHR30012">
    <property type="entry name" value="GENERAL SECRETION PATHWAY PROTEIN"/>
    <property type="match status" value="1"/>
</dbReference>
<evidence type="ECO:0000313" key="11">
    <source>
        <dbReference type="Proteomes" id="UP000030302"/>
    </source>
</evidence>
<dbReference type="KEGG" id="care:LT85_2237"/>